<dbReference type="GO" id="GO:0005634">
    <property type="term" value="C:nucleus"/>
    <property type="evidence" value="ECO:0007669"/>
    <property type="project" value="UniProtKB-SubCell"/>
</dbReference>
<dbReference type="EMBL" id="CAIIXF020000008">
    <property type="protein sequence ID" value="CAH1791903.1"/>
    <property type="molecule type" value="Genomic_DNA"/>
</dbReference>
<dbReference type="InterPro" id="IPR013087">
    <property type="entry name" value="Znf_C2H2_type"/>
</dbReference>
<evidence type="ECO:0000313" key="9">
    <source>
        <dbReference type="Proteomes" id="UP000749559"/>
    </source>
</evidence>
<keyword evidence="4" id="KW-0863">Zinc-finger</keyword>
<feature type="region of interest" description="Disordered" evidence="7">
    <location>
        <begin position="177"/>
        <end position="259"/>
    </location>
</feature>
<evidence type="ECO:0000256" key="2">
    <source>
        <dbReference type="ARBA" id="ARBA00022723"/>
    </source>
</evidence>
<comment type="subcellular location">
    <subcellularLocation>
        <location evidence="1">Nucleus</location>
    </subcellularLocation>
</comment>
<name>A0A8J1XX58_OWEFU</name>
<proteinExistence type="predicted"/>
<dbReference type="Pfam" id="PF00096">
    <property type="entry name" value="zf-C2H2"/>
    <property type="match status" value="3"/>
</dbReference>
<dbReference type="PROSITE" id="PS00028">
    <property type="entry name" value="ZINC_FINGER_C2H2_1"/>
    <property type="match status" value="3"/>
</dbReference>
<evidence type="ECO:0000313" key="8">
    <source>
        <dbReference type="EMBL" id="CAH1791903.1"/>
    </source>
</evidence>
<keyword evidence="6" id="KW-0539">Nucleus</keyword>
<gene>
    <name evidence="8" type="ORF">OFUS_LOCUS16941</name>
</gene>
<dbReference type="PANTHER" id="PTHR24394">
    <property type="entry name" value="ZINC FINGER PROTEIN"/>
    <property type="match status" value="1"/>
</dbReference>
<dbReference type="Proteomes" id="UP000749559">
    <property type="component" value="Unassembled WGS sequence"/>
</dbReference>
<feature type="compositionally biased region" description="Basic residues" evidence="7">
    <location>
        <begin position="221"/>
        <end position="234"/>
    </location>
</feature>
<feature type="region of interest" description="Disordered" evidence="7">
    <location>
        <begin position="1"/>
        <end position="49"/>
    </location>
</feature>
<dbReference type="OrthoDB" id="3533395at2759"/>
<accession>A0A8J1XX58</accession>
<dbReference type="Gene3D" id="3.30.160.60">
    <property type="entry name" value="Classic Zinc Finger"/>
    <property type="match status" value="4"/>
</dbReference>
<evidence type="ECO:0000256" key="3">
    <source>
        <dbReference type="ARBA" id="ARBA00022737"/>
    </source>
</evidence>
<dbReference type="InterPro" id="IPR036236">
    <property type="entry name" value="Znf_C2H2_sf"/>
</dbReference>
<keyword evidence="3" id="KW-0677">Repeat</keyword>
<evidence type="ECO:0000256" key="6">
    <source>
        <dbReference type="ARBA" id="ARBA00023242"/>
    </source>
</evidence>
<feature type="compositionally biased region" description="Low complexity" evidence="7">
    <location>
        <begin position="11"/>
        <end position="20"/>
    </location>
</feature>
<dbReference type="SUPFAM" id="SSF57667">
    <property type="entry name" value="beta-beta-alpha zinc fingers"/>
    <property type="match status" value="2"/>
</dbReference>
<dbReference type="GO" id="GO:0000981">
    <property type="term" value="F:DNA-binding transcription factor activity, RNA polymerase II-specific"/>
    <property type="evidence" value="ECO:0007669"/>
    <property type="project" value="TreeGrafter"/>
</dbReference>
<dbReference type="PROSITE" id="PS50157">
    <property type="entry name" value="ZINC_FINGER_C2H2_2"/>
    <property type="match status" value="4"/>
</dbReference>
<evidence type="ECO:0000256" key="7">
    <source>
        <dbReference type="SAM" id="MobiDB-lite"/>
    </source>
</evidence>
<comment type="caution">
    <text evidence="8">The sequence shown here is derived from an EMBL/GenBank/DDBJ whole genome shotgun (WGS) entry which is preliminary data.</text>
</comment>
<evidence type="ECO:0000256" key="1">
    <source>
        <dbReference type="ARBA" id="ARBA00004123"/>
    </source>
</evidence>
<reference evidence="8" key="1">
    <citation type="submission" date="2022-03" db="EMBL/GenBank/DDBJ databases">
        <authorList>
            <person name="Martin C."/>
        </authorList>
    </citation>
    <scope>NUCLEOTIDE SEQUENCE</scope>
</reference>
<dbReference type="AlphaFoldDB" id="A0A8J1XX58"/>
<evidence type="ECO:0000256" key="5">
    <source>
        <dbReference type="ARBA" id="ARBA00022833"/>
    </source>
</evidence>
<sequence length="700" mass="80345">MSSARRRQRSKPSASASSSSDVDNAILEALRRPPINQMTYNKQGGQDIDDANVQSGRDSPFMMFDALSQVASMAFEAEEEEKEKKPIPKKITQRSVQSLSVLNLDQIRQLSEKTLINMFSEMTGDEIKKNYTYTCILMPSRCCASITSFGNESKARFQMKDHLQEHIVNLIKESEAPGGGRIKFTSEPLHARKRRLSGKKPIITRNRNKEKESPQQQPQLKPKKMKRLREKKPIKKDTDADSEDSSMFTLLKNKPNDSTDEIEAGFGSLSETDKRIAENEQFITDLLNRNQPHHDHCYTTIFGKRRGIEWMHYELDSDSAPEDEEYLQSRTNAKINNPREITTLAPTGQFKLPSKLKVMGPILAGKQNTSGPGERNPVLRMTRIPVTPDGTPIFSNEEVVQAEKTLPDSDTTGERPYPPMPKFELAKKGRMDCLEEDLAIQDLSSDESLNDEQMKKRRKKNPVIGTAEWERRLALKCIRELRLKKRDDTTRAILECKICRDKTFTATATLMYHYRSHAGIKPFMCLICGTTFTRQHSLNYHMLIHNNQSRFTCKECGRKFRHPSHFKEHLRRHTGETPFECTDCPFKFKTRNTYKRHLKTRHGKLLTANGISEMPADEFARVKTKPYRYRQNNYVDVFPNMNDVKYNEKSEHMTQREDKAEVVLNTTQNPSFPEIASTSKPQTYDSVVSIRDALGPPISP</sequence>
<keyword evidence="9" id="KW-1185">Reference proteome</keyword>
<protein>
    <submittedName>
        <fullName evidence="8">Uncharacterized protein</fullName>
    </submittedName>
</protein>
<dbReference type="FunFam" id="3.30.160.60:FF:000264">
    <property type="entry name" value="Zinc finger protein 236"/>
    <property type="match status" value="1"/>
</dbReference>
<organism evidence="8 9">
    <name type="scientific">Owenia fusiformis</name>
    <name type="common">Polychaete worm</name>
    <dbReference type="NCBI Taxonomy" id="6347"/>
    <lineage>
        <taxon>Eukaryota</taxon>
        <taxon>Metazoa</taxon>
        <taxon>Spiralia</taxon>
        <taxon>Lophotrochozoa</taxon>
        <taxon>Annelida</taxon>
        <taxon>Polychaeta</taxon>
        <taxon>Sedentaria</taxon>
        <taxon>Canalipalpata</taxon>
        <taxon>Sabellida</taxon>
        <taxon>Oweniida</taxon>
        <taxon>Oweniidae</taxon>
        <taxon>Owenia</taxon>
    </lineage>
</organism>
<evidence type="ECO:0000256" key="4">
    <source>
        <dbReference type="ARBA" id="ARBA00022771"/>
    </source>
</evidence>
<dbReference type="SMART" id="SM00355">
    <property type="entry name" value="ZnF_C2H2"/>
    <property type="match status" value="4"/>
</dbReference>
<dbReference type="PANTHER" id="PTHR24394:SF58">
    <property type="entry name" value="ZINC FINGER AND BTB DOMAIN CONTAINING 33"/>
    <property type="match status" value="1"/>
</dbReference>
<keyword evidence="2" id="KW-0479">Metal-binding</keyword>
<dbReference type="FunFam" id="3.30.160.60:FF:002326">
    <property type="entry name" value="B-cell CLL/lymphoma 6 member B protein"/>
    <property type="match status" value="1"/>
</dbReference>
<feature type="compositionally biased region" description="Basic residues" evidence="7">
    <location>
        <begin position="1"/>
        <end position="10"/>
    </location>
</feature>
<dbReference type="GO" id="GO:0008270">
    <property type="term" value="F:zinc ion binding"/>
    <property type="evidence" value="ECO:0007669"/>
    <property type="project" value="UniProtKB-KW"/>
</dbReference>
<keyword evidence="5" id="KW-0862">Zinc</keyword>